<reference evidence="1 2" key="1">
    <citation type="submission" date="2015-02" db="EMBL/GenBank/DDBJ databases">
        <authorList>
            <person name="Chooi Y.-H."/>
        </authorList>
    </citation>
    <scope>NUCLEOTIDE SEQUENCE [LARGE SCALE GENOMIC DNA]</scope>
    <source>
        <strain evidence="1">E3</strain>
    </source>
</reference>
<dbReference type="Pfam" id="PF04031">
    <property type="entry name" value="Las1"/>
    <property type="match status" value="1"/>
</dbReference>
<dbReference type="GO" id="GO:0004519">
    <property type="term" value="F:endonuclease activity"/>
    <property type="evidence" value="ECO:0007669"/>
    <property type="project" value="InterPro"/>
</dbReference>
<sequence>MTSRPPRSVPWADYQEWRRVYANAFSSDVSDRMDAVAQIAVWRSRGHLPIAADVTGVLLELDDACRTGSMSPLALRFAISMAAVRLVNGLTDREQTSLFAKPVRDVAAALGIPISFVEVRHLATHNELPSLFLALQVKDQALDFLRSTYWQVEEEHQQALWSRSQRALSDFAAAARLGSRADTARAGLHEVVRLVAEQCTSQHISAMLPEYLSAPPQRCTELSDSAVNALWSERVATWAPILDLLSKRSLCVFDDLSGRLLDLIGDTECDQWRRALYTRWAVHCLARSRIPIDIVALRCLANPLTTYLQVLDKLSHEAPSHRRPLVSAPTVFGSVSRRSFMLLEAFCGQGNRTPAFSDTLTEIEAFMANQKEADAKPRWTKAYCSGAPIPIGLLPDGTRPSLDLPPGTRLTFGSNLFKQAPSSEYVCLSAGSRKRHRPLVNSDNIAMLL</sequence>
<gene>
    <name evidence="1" type="ORF">PBRA_004430</name>
</gene>
<dbReference type="InterPro" id="IPR007174">
    <property type="entry name" value="Las1"/>
</dbReference>
<dbReference type="AlphaFoldDB" id="A0A0G4IKV2"/>
<dbReference type="OrthoDB" id="10263222at2759"/>
<name>A0A0G4IKV2_PLABS</name>
<dbReference type="EMBL" id="CDSF01000035">
    <property type="protein sequence ID" value="CEO95717.1"/>
    <property type="molecule type" value="Genomic_DNA"/>
</dbReference>
<evidence type="ECO:0000313" key="2">
    <source>
        <dbReference type="Proteomes" id="UP000039324"/>
    </source>
</evidence>
<accession>A0A0G4IKV2</accession>
<dbReference type="PANTHER" id="PTHR15002:SF0">
    <property type="entry name" value="RIBOSOMAL BIOGENESIS PROTEIN LAS1L"/>
    <property type="match status" value="1"/>
</dbReference>
<dbReference type="GO" id="GO:0000460">
    <property type="term" value="P:maturation of 5.8S rRNA"/>
    <property type="evidence" value="ECO:0007669"/>
    <property type="project" value="TreeGrafter"/>
</dbReference>
<dbReference type="PANTHER" id="PTHR15002">
    <property type="entry name" value="RIBOSOMAL BIOGENESIS PROTEIN LAS1L"/>
    <property type="match status" value="1"/>
</dbReference>
<proteinExistence type="predicted"/>
<dbReference type="GO" id="GO:0000470">
    <property type="term" value="P:maturation of LSU-rRNA"/>
    <property type="evidence" value="ECO:0007669"/>
    <property type="project" value="TreeGrafter"/>
</dbReference>
<dbReference type="GO" id="GO:0030687">
    <property type="term" value="C:preribosome, large subunit precursor"/>
    <property type="evidence" value="ECO:0007669"/>
    <property type="project" value="TreeGrafter"/>
</dbReference>
<organism evidence="1 2">
    <name type="scientific">Plasmodiophora brassicae</name>
    <name type="common">Clubroot disease agent</name>
    <dbReference type="NCBI Taxonomy" id="37360"/>
    <lineage>
        <taxon>Eukaryota</taxon>
        <taxon>Sar</taxon>
        <taxon>Rhizaria</taxon>
        <taxon>Endomyxa</taxon>
        <taxon>Phytomyxea</taxon>
        <taxon>Plasmodiophorida</taxon>
        <taxon>Plasmodiophoridae</taxon>
        <taxon>Plasmodiophora</taxon>
    </lineage>
</organism>
<protein>
    <submittedName>
        <fullName evidence="1">Uncharacterized protein</fullName>
    </submittedName>
</protein>
<dbReference type="Proteomes" id="UP000039324">
    <property type="component" value="Unassembled WGS sequence"/>
</dbReference>
<evidence type="ECO:0000313" key="1">
    <source>
        <dbReference type="EMBL" id="CEO95717.1"/>
    </source>
</evidence>
<dbReference type="GO" id="GO:0090730">
    <property type="term" value="C:Las1 complex"/>
    <property type="evidence" value="ECO:0007669"/>
    <property type="project" value="InterPro"/>
</dbReference>
<dbReference type="STRING" id="37360.A0A0G4IKV2"/>
<keyword evidence="2" id="KW-1185">Reference proteome</keyword>